<feature type="compositionally biased region" description="Basic and acidic residues" evidence="1">
    <location>
        <begin position="469"/>
        <end position="486"/>
    </location>
</feature>
<feature type="compositionally biased region" description="Pro residues" evidence="1">
    <location>
        <begin position="112"/>
        <end position="122"/>
    </location>
</feature>
<evidence type="ECO:0000313" key="2">
    <source>
        <dbReference type="EMBL" id="CAD7235504.1"/>
    </source>
</evidence>
<feature type="compositionally biased region" description="Basic and acidic residues" evidence="1">
    <location>
        <begin position="380"/>
        <end position="389"/>
    </location>
</feature>
<feature type="non-terminal residue" evidence="2">
    <location>
        <position position="533"/>
    </location>
</feature>
<feature type="compositionally biased region" description="Basic residues" evidence="1">
    <location>
        <begin position="166"/>
        <end position="176"/>
    </location>
</feature>
<feature type="compositionally biased region" description="Basic and acidic residues" evidence="1">
    <location>
        <begin position="289"/>
        <end position="300"/>
    </location>
</feature>
<feature type="compositionally biased region" description="Low complexity" evidence="1">
    <location>
        <begin position="67"/>
        <end position="76"/>
    </location>
</feature>
<reference evidence="2" key="1">
    <citation type="submission" date="2020-11" db="EMBL/GenBank/DDBJ databases">
        <authorList>
            <person name="Tran Van P."/>
        </authorList>
    </citation>
    <scope>NUCLEOTIDE SEQUENCE</scope>
</reference>
<feature type="region of interest" description="Disordered" evidence="1">
    <location>
        <begin position="1"/>
        <end position="141"/>
    </location>
</feature>
<organism evidence="2">
    <name type="scientific">Cyprideis torosa</name>
    <dbReference type="NCBI Taxonomy" id="163714"/>
    <lineage>
        <taxon>Eukaryota</taxon>
        <taxon>Metazoa</taxon>
        <taxon>Ecdysozoa</taxon>
        <taxon>Arthropoda</taxon>
        <taxon>Crustacea</taxon>
        <taxon>Oligostraca</taxon>
        <taxon>Ostracoda</taxon>
        <taxon>Podocopa</taxon>
        <taxon>Podocopida</taxon>
        <taxon>Cytherocopina</taxon>
        <taxon>Cytheroidea</taxon>
        <taxon>Cytherideidae</taxon>
        <taxon>Cyprideis</taxon>
    </lineage>
</organism>
<dbReference type="EMBL" id="OB673137">
    <property type="protein sequence ID" value="CAD7235504.1"/>
    <property type="molecule type" value="Genomic_DNA"/>
</dbReference>
<name>A0A7R8ZXE1_9CRUS</name>
<feature type="region of interest" description="Disordered" evidence="1">
    <location>
        <begin position="359"/>
        <end position="426"/>
    </location>
</feature>
<feature type="region of interest" description="Disordered" evidence="1">
    <location>
        <begin position="206"/>
        <end position="226"/>
    </location>
</feature>
<feature type="compositionally biased region" description="Polar residues" evidence="1">
    <location>
        <begin position="305"/>
        <end position="329"/>
    </location>
</feature>
<feature type="compositionally biased region" description="Polar residues" evidence="1">
    <location>
        <begin position="391"/>
        <end position="418"/>
    </location>
</feature>
<evidence type="ECO:0000256" key="1">
    <source>
        <dbReference type="SAM" id="MobiDB-lite"/>
    </source>
</evidence>
<feature type="compositionally biased region" description="Low complexity" evidence="1">
    <location>
        <begin position="36"/>
        <end position="59"/>
    </location>
</feature>
<dbReference type="AlphaFoldDB" id="A0A7R8ZXE1"/>
<feature type="region of interest" description="Disordered" evidence="1">
    <location>
        <begin position="239"/>
        <end position="343"/>
    </location>
</feature>
<feature type="region of interest" description="Disordered" evidence="1">
    <location>
        <begin position="160"/>
        <end position="185"/>
    </location>
</feature>
<sequence>MDFELRPTLTAARPDDTRTGSARPTSARPVDIRTGSARPTAARPAAVRPNAASPSLFSARPPPARPPLSAARPSFSDLRPTFSSDLQPSDSTPTQSDSSDARPSFSAARPSLPLPSRPPPLPSTTEPLNFATPWPNPDYASHDDTGFYPSLSFPVPPNIFSPARPPRVRPPVKKGRFPIGPIARPPIQTPVSSVIGVASPPGAAIEGPVKGPHLKQMASSSPAADAEQVPIIHGNWKLEPIPAPVLPGRPVLRPTRPPRPFLRLPNQPSNVMRPPLRPALGSNTHFLHKMGEPSEDHLTEEAPTVEQSPESQTTTDTPKPQPLPTTQASVEEKNMAANETVDDDLYYYDYDRDYYSEDYSDVWEPDGVRPIPTVSADILPTEKSDRPITEEQASQRPITTERATTTEPIRNSQGTKSGSPPAKKFEALFQKILTQIQEHLGLDGEKDSSNLPLETREQSDSLLFGSNHFSDHETKSPTTSPKKDAQLQEISSSSSTVAPSGGGSQGTDQLFPLFPSQGEGQSGLPDGSTTMTP</sequence>
<feature type="compositionally biased region" description="Basic and acidic residues" evidence="1">
    <location>
        <begin position="440"/>
        <end position="459"/>
    </location>
</feature>
<protein>
    <submittedName>
        <fullName evidence="2">Uncharacterized protein</fullName>
    </submittedName>
</protein>
<accession>A0A7R8ZXE1</accession>
<feature type="region of interest" description="Disordered" evidence="1">
    <location>
        <begin position="440"/>
        <end position="533"/>
    </location>
</feature>
<feature type="compositionally biased region" description="Low complexity" evidence="1">
    <location>
        <begin position="87"/>
        <end position="111"/>
    </location>
</feature>
<proteinExistence type="predicted"/>
<gene>
    <name evidence="2" type="ORF">CTOB1V02_LOCUS13319</name>
</gene>